<dbReference type="FunCoup" id="A9AYP3">
    <property type="interactions" value="46"/>
</dbReference>
<dbReference type="EMBL" id="CP000875">
    <property type="protein sequence ID" value="ABX05021.1"/>
    <property type="molecule type" value="Genomic_DNA"/>
</dbReference>
<evidence type="ECO:0000256" key="1">
    <source>
        <dbReference type="SAM" id="Phobius"/>
    </source>
</evidence>
<evidence type="ECO:0000313" key="4">
    <source>
        <dbReference type="Proteomes" id="UP000000787"/>
    </source>
</evidence>
<reference evidence="3 4" key="1">
    <citation type="journal article" date="2011" name="Stand. Genomic Sci.">
        <title>Complete genome sequence of the filamentous gliding predatory bacterium Herpetosiphon aurantiacus type strain (114-95(T)).</title>
        <authorList>
            <person name="Kiss H."/>
            <person name="Nett M."/>
            <person name="Domin N."/>
            <person name="Martin K."/>
            <person name="Maresca J.A."/>
            <person name="Copeland A."/>
            <person name="Lapidus A."/>
            <person name="Lucas S."/>
            <person name="Berry K.W."/>
            <person name="Glavina Del Rio T."/>
            <person name="Dalin E."/>
            <person name="Tice H."/>
            <person name="Pitluck S."/>
            <person name="Richardson P."/>
            <person name="Bruce D."/>
            <person name="Goodwin L."/>
            <person name="Han C."/>
            <person name="Detter J.C."/>
            <person name="Schmutz J."/>
            <person name="Brettin T."/>
            <person name="Land M."/>
            <person name="Hauser L."/>
            <person name="Kyrpides N.C."/>
            <person name="Ivanova N."/>
            <person name="Goker M."/>
            <person name="Woyke T."/>
            <person name="Klenk H.P."/>
            <person name="Bryant D.A."/>
        </authorList>
    </citation>
    <scope>NUCLEOTIDE SEQUENCE [LARGE SCALE GENOMIC DNA]</scope>
    <source>
        <strain evidence="4">ATCC 23779 / DSM 785 / 114-95</strain>
    </source>
</reference>
<dbReference type="PANTHER" id="PTHR23150:SF19">
    <property type="entry name" value="FORMYLGLYCINE-GENERATING ENZYME"/>
    <property type="match status" value="1"/>
</dbReference>
<organism evidence="3 4">
    <name type="scientific">Herpetosiphon aurantiacus (strain ATCC 23779 / DSM 785 / 114-95)</name>
    <dbReference type="NCBI Taxonomy" id="316274"/>
    <lineage>
        <taxon>Bacteria</taxon>
        <taxon>Bacillati</taxon>
        <taxon>Chloroflexota</taxon>
        <taxon>Chloroflexia</taxon>
        <taxon>Herpetosiphonales</taxon>
        <taxon>Herpetosiphonaceae</taxon>
        <taxon>Herpetosiphon</taxon>
    </lineage>
</organism>
<dbReference type="InterPro" id="IPR042095">
    <property type="entry name" value="SUMF_sf"/>
</dbReference>
<gene>
    <name evidence="3" type="ordered locus">Haur_2381</name>
</gene>
<dbReference type="STRING" id="316274.Haur_2381"/>
<dbReference type="BioCyc" id="HAUR316274:GHYA-2409-MONOMER"/>
<keyword evidence="1" id="KW-1133">Transmembrane helix</keyword>
<dbReference type="PANTHER" id="PTHR23150">
    <property type="entry name" value="SULFATASE MODIFYING FACTOR 1, 2"/>
    <property type="match status" value="1"/>
</dbReference>
<dbReference type="Proteomes" id="UP000000787">
    <property type="component" value="Chromosome"/>
</dbReference>
<dbReference type="AlphaFoldDB" id="A9AYP3"/>
<sequence length="481" mass="53302">MADITNRQQFCRAVGDGLKLVQSQRSGSMPSTEAYIADCLSIGVDTLRTLRYASRQRVMVEDKTLAALIWIVLAEGRATQPWLITMLSATSIIPPEPLTTTWLESYLQSGFKQQLDQALLSQVVQSILPNQAPSVLNLVVDTQIDASDLPLNLPTPAPSIQVKSKFPNKPYQWLGLFGLISVLGWPLFSLFQATAASHDASSSMALIPADEYLQGSSDADIAEYTRLCQVHQTGCDSSWFADEQPQRLIQLDAFAIDRFEVSNRDFLRYSEANPSLLTQAETQGAGFVWSDSNGFELINGANWRHPHGPNSAITEHLDKPVVQITPSEAQAYCIWQGKRLPTEAEWEVAARGKHYWRFPWGNDWQPAKLNFTQGKLSPALMNVDSLPEGQSFYGVAHMLGNAAEWTADWYDPHACQSNDRLNPRGPVIPTARHTRRGGSVASMAGVLHSTWRISNEQINDQPSNGTGFRCVQHIALDQSLP</sequence>
<dbReference type="SUPFAM" id="SSF56436">
    <property type="entry name" value="C-type lectin-like"/>
    <property type="match status" value="1"/>
</dbReference>
<dbReference type="InParanoid" id="A9AYP3"/>
<evidence type="ECO:0000259" key="2">
    <source>
        <dbReference type="Pfam" id="PF03781"/>
    </source>
</evidence>
<dbReference type="Pfam" id="PF03781">
    <property type="entry name" value="FGE-sulfatase"/>
    <property type="match status" value="1"/>
</dbReference>
<feature type="domain" description="Sulfatase-modifying factor enzyme-like" evidence="2">
    <location>
        <begin position="239"/>
        <end position="471"/>
    </location>
</feature>
<dbReference type="GO" id="GO:0120147">
    <property type="term" value="F:formylglycine-generating oxidase activity"/>
    <property type="evidence" value="ECO:0007669"/>
    <property type="project" value="TreeGrafter"/>
</dbReference>
<accession>A9AYP3</accession>
<keyword evidence="4" id="KW-1185">Reference proteome</keyword>
<dbReference type="HOGENOM" id="CLU_567142_0_0_0"/>
<dbReference type="eggNOG" id="COG1262">
    <property type="taxonomic scope" value="Bacteria"/>
</dbReference>
<evidence type="ECO:0000313" key="3">
    <source>
        <dbReference type="EMBL" id="ABX05021.1"/>
    </source>
</evidence>
<dbReference type="Gene3D" id="3.90.1580.10">
    <property type="entry name" value="paralog of FGE (formylglycine-generating enzyme)"/>
    <property type="match status" value="1"/>
</dbReference>
<keyword evidence="1" id="KW-0812">Transmembrane</keyword>
<dbReference type="KEGG" id="hau:Haur_2381"/>
<dbReference type="InterPro" id="IPR005532">
    <property type="entry name" value="SUMF_dom"/>
</dbReference>
<feature type="transmembrane region" description="Helical" evidence="1">
    <location>
        <begin position="173"/>
        <end position="191"/>
    </location>
</feature>
<protein>
    <recommendedName>
        <fullName evidence="2">Sulfatase-modifying factor enzyme-like domain-containing protein</fullName>
    </recommendedName>
</protein>
<dbReference type="InterPro" id="IPR051043">
    <property type="entry name" value="Sulfatase_Mod_Factor_Kinase"/>
</dbReference>
<name>A9AYP3_HERA2</name>
<proteinExistence type="predicted"/>
<keyword evidence="1" id="KW-0472">Membrane</keyword>
<dbReference type="InterPro" id="IPR016187">
    <property type="entry name" value="CTDL_fold"/>
</dbReference>